<dbReference type="EC" id="2.3.2.27" evidence="2"/>
<evidence type="ECO:0000313" key="8">
    <source>
        <dbReference type="EMBL" id="KAK8498728.1"/>
    </source>
</evidence>
<comment type="caution">
    <text evidence="8">The sequence shown here is derived from an EMBL/GenBank/DDBJ whole genome shotgun (WGS) entry which is preliminary data.</text>
</comment>
<comment type="catalytic activity">
    <reaction evidence="1">
        <text>S-ubiquitinyl-[E2 ubiquitin-conjugating enzyme]-L-cysteine + [acceptor protein]-L-lysine = [E2 ubiquitin-conjugating enzyme]-L-cysteine + N(6)-ubiquitinyl-[acceptor protein]-L-lysine.</text>
        <dbReference type="EC" id="2.3.2.27"/>
    </reaction>
</comment>
<evidence type="ECO:0000259" key="7">
    <source>
        <dbReference type="PROSITE" id="PS50089"/>
    </source>
</evidence>
<keyword evidence="5" id="KW-0862">Zinc</keyword>
<dbReference type="EMBL" id="JBBPBM010000252">
    <property type="protein sequence ID" value="KAK8498728.1"/>
    <property type="molecule type" value="Genomic_DNA"/>
</dbReference>
<gene>
    <name evidence="8" type="ORF">V6N12_041802</name>
</gene>
<evidence type="ECO:0000256" key="2">
    <source>
        <dbReference type="ARBA" id="ARBA00012483"/>
    </source>
</evidence>
<keyword evidence="4 6" id="KW-0863">Zinc-finger</keyword>
<dbReference type="PANTHER" id="PTHR15710">
    <property type="entry name" value="E3 UBIQUITIN-PROTEIN LIGASE PRAJA"/>
    <property type="match status" value="1"/>
</dbReference>
<dbReference type="PANTHER" id="PTHR15710:SF108">
    <property type="entry name" value="OS03G0286100 PROTEIN"/>
    <property type="match status" value="1"/>
</dbReference>
<dbReference type="Pfam" id="PF13639">
    <property type="entry name" value="zf-RING_2"/>
    <property type="match status" value="1"/>
</dbReference>
<evidence type="ECO:0000256" key="3">
    <source>
        <dbReference type="ARBA" id="ARBA00022723"/>
    </source>
</evidence>
<evidence type="ECO:0000256" key="5">
    <source>
        <dbReference type="ARBA" id="ARBA00022833"/>
    </source>
</evidence>
<evidence type="ECO:0000313" key="9">
    <source>
        <dbReference type="Proteomes" id="UP001472677"/>
    </source>
</evidence>
<reference evidence="8 9" key="1">
    <citation type="journal article" date="2024" name="G3 (Bethesda)">
        <title>Genome assembly of Hibiscus sabdariffa L. provides insights into metabolisms of medicinal natural products.</title>
        <authorList>
            <person name="Kim T."/>
        </authorList>
    </citation>
    <scope>NUCLEOTIDE SEQUENCE [LARGE SCALE GENOMIC DNA]</scope>
    <source>
        <strain evidence="8">TK-2024</strain>
        <tissue evidence="8">Old leaves</tissue>
    </source>
</reference>
<accession>A0ABR2AXK8</accession>
<name>A0ABR2AXK8_9ROSI</name>
<dbReference type="InterPro" id="IPR013083">
    <property type="entry name" value="Znf_RING/FYVE/PHD"/>
</dbReference>
<sequence length="465" mass="51914">MASAVSFVHLRDSEDDVVRQTPSPPPYWSHDFHFFSSDSDLPLHDDDLSLILNGPDLFDRRDNQVNFIIDLFHQRVDQSQVLSISISNSNSNFNSGSNVRNDINCDDEINAVDLVSDALSESGFGVDEGNHELDLGLALGFDSMDGNEIDVDIEIGGGNENENENDEGDDFFIERRVSGLNACEATSHFNGVEMFGDSIGSVGFRSDSEDEIDNRTLTIELTSGDDYGIEDHVNDCYDVDADDDDDDVTVSIPLRWDSLQLEDNRETPEDFEWEEVDGRVDEREVLSGFVDGDEDDENSVSLSISPIIAPEDAVNFDGAAGLGTLGWEVLFNANNLETNPDIDENVEPYFEDSEAEYEMLFRQFAENENAFIERPPASKSVVMNLPSVVVTQEDLVNNNALCAVCKDDIKVGETMKQLPCAHRYHRDCITPWLGIRNTCPVCRHELPTDDAEYERRRLQRVGAAP</sequence>
<dbReference type="SMART" id="SM00184">
    <property type="entry name" value="RING"/>
    <property type="match status" value="1"/>
</dbReference>
<dbReference type="Gene3D" id="3.30.40.10">
    <property type="entry name" value="Zinc/RING finger domain, C3HC4 (zinc finger)"/>
    <property type="match status" value="1"/>
</dbReference>
<dbReference type="SUPFAM" id="SSF57850">
    <property type="entry name" value="RING/U-box"/>
    <property type="match status" value="1"/>
</dbReference>
<evidence type="ECO:0000256" key="4">
    <source>
        <dbReference type="ARBA" id="ARBA00022771"/>
    </source>
</evidence>
<proteinExistence type="predicted"/>
<keyword evidence="3" id="KW-0479">Metal-binding</keyword>
<keyword evidence="9" id="KW-1185">Reference proteome</keyword>
<dbReference type="Proteomes" id="UP001472677">
    <property type="component" value="Unassembled WGS sequence"/>
</dbReference>
<protein>
    <recommendedName>
        <fullName evidence="2">RING-type E3 ubiquitin transferase</fullName>
        <ecNumber evidence="2">2.3.2.27</ecNumber>
    </recommendedName>
</protein>
<organism evidence="8 9">
    <name type="scientific">Hibiscus sabdariffa</name>
    <name type="common">roselle</name>
    <dbReference type="NCBI Taxonomy" id="183260"/>
    <lineage>
        <taxon>Eukaryota</taxon>
        <taxon>Viridiplantae</taxon>
        <taxon>Streptophyta</taxon>
        <taxon>Embryophyta</taxon>
        <taxon>Tracheophyta</taxon>
        <taxon>Spermatophyta</taxon>
        <taxon>Magnoliopsida</taxon>
        <taxon>eudicotyledons</taxon>
        <taxon>Gunneridae</taxon>
        <taxon>Pentapetalae</taxon>
        <taxon>rosids</taxon>
        <taxon>malvids</taxon>
        <taxon>Malvales</taxon>
        <taxon>Malvaceae</taxon>
        <taxon>Malvoideae</taxon>
        <taxon>Hibiscus</taxon>
    </lineage>
</organism>
<dbReference type="InterPro" id="IPR001841">
    <property type="entry name" value="Znf_RING"/>
</dbReference>
<feature type="domain" description="RING-type" evidence="7">
    <location>
        <begin position="402"/>
        <end position="443"/>
    </location>
</feature>
<dbReference type="PROSITE" id="PS50089">
    <property type="entry name" value="ZF_RING_2"/>
    <property type="match status" value="1"/>
</dbReference>
<evidence type="ECO:0000256" key="6">
    <source>
        <dbReference type="PROSITE-ProRule" id="PRU00175"/>
    </source>
</evidence>
<evidence type="ECO:0000256" key="1">
    <source>
        <dbReference type="ARBA" id="ARBA00000900"/>
    </source>
</evidence>